<dbReference type="Proteomes" id="UP000253209">
    <property type="component" value="Unassembled WGS sequence"/>
</dbReference>
<evidence type="ECO:0000256" key="1">
    <source>
        <dbReference type="SAM" id="Phobius"/>
    </source>
</evidence>
<reference evidence="4 5" key="1">
    <citation type="submission" date="2018-05" db="EMBL/GenBank/DDBJ databases">
        <title>Mucilaginibacter hurinus sp. nov., isolated from briquette warehouse soil.</title>
        <authorList>
            <person name="Choi L."/>
        </authorList>
    </citation>
    <scope>NUCLEOTIDE SEQUENCE [LARGE SCALE GENOMIC DNA]</scope>
    <source>
        <strain evidence="4 5">ZR32</strain>
    </source>
</reference>
<feature type="chain" id="PRO_5016768347" description="Phosphatidic acid phosphatase type 2/haloperoxidase domain-containing protein" evidence="2">
    <location>
        <begin position="24"/>
        <end position="266"/>
    </location>
</feature>
<dbReference type="CDD" id="cd03394">
    <property type="entry name" value="PAP2_like_5"/>
    <property type="match status" value="1"/>
</dbReference>
<feature type="transmembrane region" description="Helical" evidence="1">
    <location>
        <begin position="209"/>
        <end position="230"/>
    </location>
</feature>
<comment type="caution">
    <text evidence="4">The sequence shown here is derived from an EMBL/GenBank/DDBJ whole genome shotgun (WGS) entry which is preliminary data.</text>
</comment>
<evidence type="ECO:0000313" key="5">
    <source>
        <dbReference type="Proteomes" id="UP000253209"/>
    </source>
</evidence>
<protein>
    <recommendedName>
        <fullName evidence="3">Phosphatidic acid phosphatase type 2/haloperoxidase domain-containing protein</fullName>
    </recommendedName>
</protein>
<dbReference type="Gene3D" id="1.20.144.10">
    <property type="entry name" value="Phosphatidic acid phosphatase type 2/haloperoxidase"/>
    <property type="match status" value="1"/>
</dbReference>
<feature type="transmembrane region" description="Helical" evidence="1">
    <location>
        <begin position="184"/>
        <end position="203"/>
    </location>
</feature>
<organism evidence="4 5">
    <name type="scientific">Mucilaginibacter hurinus</name>
    <dbReference type="NCBI Taxonomy" id="2201324"/>
    <lineage>
        <taxon>Bacteria</taxon>
        <taxon>Pseudomonadati</taxon>
        <taxon>Bacteroidota</taxon>
        <taxon>Sphingobacteriia</taxon>
        <taxon>Sphingobacteriales</taxon>
        <taxon>Sphingobacteriaceae</taxon>
        <taxon>Mucilaginibacter</taxon>
    </lineage>
</organism>
<dbReference type="Pfam" id="PF01569">
    <property type="entry name" value="PAP2"/>
    <property type="match status" value="1"/>
</dbReference>
<proteinExistence type="predicted"/>
<keyword evidence="5" id="KW-1185">Reference proteome</keyword>
<feature type="signal peptide" evidence="2">
    <location>
        <begin position="1"/>
        <end position="23"/>
    </location>
</feature>
<feature type="domain" description="Phosphatidic acid phosphatase type 2/haloperoxidase" evidence="3">
    <location>
        <begin position="126"/>
        <end position="227"/>
    </location>
</feature>
<name>A0A367GTX6_9SPHI</name>
<keyword evidence="2" id="KW-0732">Signal</keyword>
<gene>
    <name evidence="4" type="ORF">DJ568_03140</name>
</gene>
<dbReference type="InterPro" id="IPR036938">
    <property type="entry name" value="PAP2/HPO_sf"/>
</dbReference>
<keyword evidence="1" id="KW-0812">Transmembrane</keyword>
<dbReference type="InterPro" id="IPR000326">
    <property type="entry name" value="PAP2/HPO"/>
</dbReference>
<keyword evidence="1" id="KW-1133">Transmembrane helix</keyword>
<dbReference type="SMART" id="SM00014">
    <property type="entry name" value="acidPPc"/>
    <property type="match status" value="1"/>
</dbReference>
<accession>A0A367GTX6</accession>
<dbReference type="SUPFAM" id="SSF48317">
    <property type="entry name" value="Acid phosphatase/Vanadium-dependent haloperoxidase"/>
    <property type="match status" value="1"/>
</dbReference>
<evidence type="ECO:0000313" key="4">
    <source>
        <dbReference type="EMBL" id="RCH56864.1"/>
    </source>
</evidence>
<evidence type="ECO:0000259" key="3">
    <source>
        <dbReference type="SMART" id="SM00014"/>
    </source>
</evidence>
<dbReference type="EMBL" id="QGDC01000001">
    <property type="protein sequence ID" value="RCH56864.1"/>
    <property type="molecule type" value="Genomic_DNA"/>
</dbReference>
<evidence type="ECO:0000256" key="2">
    <source>
        <dbReference type="SAM" id="SignalP"/>
    </source>
</evidence>
<keyword evidence="1" id="KW-0472">Membrane</keyword>
<sequence>MNFIMLRTCCVLFVAVMTAHASAQTRLDPVRTDSAQSITAIPDSVKSLKSNFRAFIAPAALITYGALSFVVPPIRQVDHRIHNEMTQHYAGFRSTIDNYLQFAPTASVYMLNLAGVRGKNSLVDQTILIVLSEAIFYGTTAFLKSATGRIRPDDSNRLSWPSGHAGNAFTSAEFMAQEYSGRSVWYGVVAYSFATTTAVLRIYNDKHWFSDIIAGAGFGIIATKTAYYIYPAIRKKIFRIDSDKRNALLLPTYRNGALGLLFTARF</sequence>
<dbReference type="AlphaFoldDB" id="A0A367GTX6"/>